<dbReference type="Pfam" id="PF13513">
    <property type="entry name" value="HEAT_EZ"/>
    <property type="match status" value="1"/>
</dbReference>
<dbReference type="InterPro" id="IPR040122">
    <property type="entry name" value="Importin_beta"/>
</dbReference>
<dbReference type="Gene3D" id="1.25.10.10">
    <property type="entry name" value="Leucine-rich Repeat Variant"/>
    <property type="match status" value="1"/>
</dbReference>
<keyword evidence="7" id="KW-0539">Nucleus</keyword>
<protein>
    <submittedName>
        <fullName evidence="11">Importin-4 like protein</fullName>
    </submittedName>
</protein>
<evidence type="ECO:0000256" key="1">
    <source>
        <dbReference type="ARBA" id="ARBA00004123"/>
    </source>
</evidence>
<dbReference type="PROSITE" id="PS50166">
    <property type="entry name" value="IMPORTIN_B_NT"/>
    <property type="match status" value="1"/>
</dbReference>
<dbReference type="AlphaFoldDB" id="A0A8T0F6P5"/>
<evidence type="ECO:0000256" key="8">
    <source>
        <dbReference type="PROSITE-ProRule" id="PRU00103"/>
    </source>
</evidence>
<gene>
    <name evidence="11" type="ORF">HNY73_008513</name>
</gene>
<comment type="caution">
    <text evidence="11">The sequence shown here is derived from an EMBL/GenBank/DDBJ whole genome shotgun (WGS) entry which is preliminary data.</text>
</comment>
<dbReference type="InterPro" id="IPR001494">
    <property type="entry name" value="Importin-beta_N"/>
</dbReference>
<dbReference type="InterPro" id="IPR021133">
    <property type="entry name" value="HEAT_type_2"/>
</dbReference>
<dbReference type="InterPro" id="IPR016024">
    <property type="entry name" value="ARM-type_fold"/>
</dbReference>
<feature type="repeat" description="HEAT" evidence="8">
    <location>
        <begin position="910"/>
        <end position="948"/>
    </location>
</feature>
<reference evidence="11" key="2">
    <citation type="submission" date="2020-06" db="EMBL/GenBank/DDBJ databases">
        <authorList>
            <person name="Sheffer M."/>
        </authorList>
    </citation>
    <scope>NUCLEOTIDE SEQUENCE</scope>
</reference>
<dbReference type="PANTHER" id="PTHR10527">
    <property type="entry name" value="IMPORTIN BETA"/>
    <property type="match status" value="1"/>
</dbReference>
<dbReference type="Pfam" id="PF03810">
    <property type="entry name" value="IBN_N"/>
    <property type="match status" value="1"/>
</dbReference>
<keyword evidence="6" id="KW-0653">Protein transport</keyword>
<keyword evidence="3" id="KW-0813">Transport</keyword>
<feature type="domain" description="Importin N-terminal" evidence="10">
    <location>
        <begin position="24"/>
        <end position="92"/>
    </location>
</feature>
<dbReference type="GO" id="GO:0031267">
    <property type="term" value="F:small GTPase binding"/>
    <property type="evidence" value="ECO:0007669"/>
    <property type="project" value="InterPro"/>
</dbReference>
<accession>A0A8T0F6P5</accession>
<dbReference type="GO" id="GO:0006606">
    <property type="term" value="P:protein import into nucleus"/>
    <property type="evidence" value="ECO:0007669"/>
    <property type="project" value="InterPro"/>
</dbReference>
<evidence type="ECO:0000259" key="10">
    <source>
        <dbReference type="PROSITE" id="PS50166"/>
    </source>
</evidence>
<dbReference type="GO" id="GO:0005737">
    <property type="term" value="C:cytoplasm"/>
    <property type="evidence" value="ECO:0007669"/>
    <property type="project" value="UniProtKB-SubCell"/>
</dbReference>
<keyword evidence="5" id="KW-0677">Repeat</keyword>
<feature type="repeat" description="HEAT" evidence="8">
    <location>
        <begin position="387"/>
        <end position="423"/>
    </location>
</feature>
<evidence type="ECO:0000256" key="3">
    <source>
        <dbReference type="ARBA" id="ARBA00022448"/>
    </source>
</evidence>
<organism evidence="11 12">
    <name type="scientific">Argiope bruennichi</name>
    <name type="common">Wasp spider</name>
    <name type="synonym">Aranea bruennichi</name>
    <dbReference type="NCBI Taxonomy" id="94029"/>
    <lineage>
        <taxon>Eukaryota</taxon>
        <taxon>Metazoa</taxon>
        <taxon>Ecdysozoa</taxon>
        <taxon>Arthropoda</taxon>
        <taxon>Chelicerata</taxon>
        <taxon>Arachnida</taxon>
        <taxon>Araneae</taxon>
        <taxon>Araneomorphae</taxon>
        <taxon>Entelegynae</taxon>
        <taxon>Araneoidea</taxon>
        <taxon>Araneidae</taxon>
        <taxon>Argiope</taxon>
    </lineage>
</organism>
<evidence type="ECO:0000256" key="7">
    <source>
        <dbReference type="ARBA" id="ARBA00023242"/>
    </source>
</evidence>
<evidence type="ECO:0000313" key="12">
    <source>
        <dbReference type="Proteomes" id="UP000807504"/>
    </source>
</evidence>
<dbReference type="Proteomes" id="UP000807504">
    <property type="component" value="Unassembled WGS sequence"/>
</dbReference>
<dbReference type="EMBL" id="JABXBU010000015">
    <property type="protein sequence ID" value="KAF8786854.1"/>
    <property type="molecule type" value="Genomic_DNA"/>
</dbReference>
<dbReference type="Pfam" id="PF25780">
    <property type="entry name" value="TPR_IPO5"/>
    <property type="match status" value="1"/>
</dbReference>
<comment type="subcellular location">
    <subcellularLocation>
        <location evidence="2">Cytoplasm</location>
    </subcellularLocation>
    <subcellularLocation>
        <location evidence="1">Nucleus</location>
    </subcellularLocation>
</comment>
<evidence type="ECO:0000256" key="4">
    <source>
        <dbReference type="ARBA" id="ARBA00022490"/>
    </source>
</evidence>
<keyword evidence="12" id="KW-1185">Reference proteome</keyword>
<evidence type="ECO:0000313" key="11">
    <source>
        <dbReference type="EMBL" id="KAF8786854.1"/>
    </source>
</evidence>
<proteinExistence type="predicted"/>
<dbReference type="PROSITE" id="PS50077">
    <property type="entry name" value="HEAT_REPEAT"/>
    <property type="match status" value="2"/>
</dbReference>
<reference evidence="11" key="1">
    <citation type="journal article" date="2020" name="bioRxiv">
        <title>Chromosome-level reference genome of the European wasp spider Argiope bruennichi: a resource for studies on range expansion and evolutionary adaptation.</title>
        <authorList>
            <person name="Sheffer M.M."/>
            <person name="Hoppe A."/>
            <person name="Krehenwinkel H."/>
            <person name="Uhl G."/>
            <person name="Kuss A.W."/>
            <person name="Jensen L."/>
            <person name="Jensen C."/>
            <person name="Gillespie R.G."/>
            <person name="Hoff K.J."/>
            <person name="Prost S."/>
        </authorList>
    </citation>
    <scope>NUCLEOTIDE SEQUENCE</scope>
</reference>
<keyword evidence="4" id="KW-0963">Cytoplasm</keyword>
<evidence type="ECO:0000256" key="9">
    <source>
        <dbReference type="SAM" id="MobiDB-lite"/>
    </source>
</evidence>
<evidence type="ECO:0000256" key="5">
    <source>
        <dbReference type="ARBA" id="ARBA00022737"/>
    </source>
</evidence>
<dbReference type="InterPro" id="IPR011989">
    <property type="entry name" value="ARM-like"/>
</dbReference>
<feature type="region of interest" description="Disordered" evidence="9">
    <location>
        <begin position="640"/>
        <end position="671"/>
    </location>
</feature>
<dbReference type="SUPFAM" id="SSF48371">
    <property type="entry name" value="ARM repeat"/>
    <property type="match status" value="2"/>
</dbReference>
<evidence type="ECO:0000256" key="2">
    <source>
        <dbReference type="ARBA" id="ARBA00004496"/>
    </source>
</evidence>
<dbReference type="InterPro" id="IPR057672">
    <property type="entry name" value="TPR_IPO4/5"/>
</dbReference>
<evidence type="ECO:0000256" key="6">
    <source>
        <dbReference type="ARBA" id="ARBA00022927"/>
    </source>
</evidence>
<name>A0A8T0F6P5_ARGBR</name>
<sequence>MAASLETVILKLLQNTTNEGQVQGFREIQDLFKDPSIIISLCQCLTQSQDPHVREYAALLLRRRLLKVKFWKKVPDDVKQGLKQTVLESYIKDNEKRVRNAIAELVAAISKHEFSDGKWPELMTLLNQSIRSNNVNDREVGLYTMSVIAKTLGAKLKPHFKGLLSLFQKTLTDTSTVEIPFYTIKALTNMVCSIGTEEMNVSSSFSQRSPTVIKLIANDNQVKACECLEIFDELVESEVAVLAPHLKSLIDLCLEIAASNAYGDELRIKAVNIVAYLIRLKKKAVIKQRLAQPILEVIFPLMCNPGPGDDDDDSDLEEQTLPSAAGQALDVMALHLPPSKLLPLLMHHLQGAFENADPYHRKAAYLAISVIAEGCSEFIRYKYLPIFVPVIIRGIQDNDTVVRNAALYAVGQYAEYLQPEISKYASELLPVLFDYLQATCQQLQQGNKNPPTLMRTFYAVERFCENLEDILPYLPTLMNCLTTFLTVDTEKSAIVKELAVEAIGSVAAAAKSNFLPYFQPIMSHLQRFIAEKHTDETRPLQIQSIDTLAIIARTVGPEIFMPLAHDCIKCGIHLMTEIDDPDVRRSCYGLFSSVSVVLKSEMAPYLNTIVERMLESVKSLEGISISTSCGDRNTAFTLFEDEDDEEKENGDMNDDNIENLEDAEDEDDDDVTGYNVENAYVEEKEGACLALKEMSDEVGAPFLNYIEVSFNEVKKLIEHLSDDVRRAAVGTLGQFCITLNDIFTETGNLECRVALETNLGILLPKLFSLAREDTENTVVLACLETLQNIIDKIKGNALNASYLESICLLIKDVFKNKLACQDEDTNEDEDEQEAEYDNLLLEYAGELIASLIKVVPWNQFAPYLAGLMPFLLSKSKKACTVSEKSFSIGTLADIVSSMQPGSVRPFLNHLQPVFLSGMKEENEEVRSNAVYGLGVLAQNAGDIVFDEYLEIVFLNFLSQYPLYLQALSNMIASEEDPRAKDNICGAVARLIQTNINGVPLNNVFPVFLNSLPLKEDLEENATVFECLNYLYSIRCEQFFQNIPQILKVCSESAVGDKLNEKAVALMRTLLNSIYNEFPNDFESVLKTLPQANAEALAKARLGA</sequence>